<sequence length="214" mass="22768">MVSLTYLITLLSAFVAISVAEEVSGGKEESGIDAKWFGRWGGYGGLYSGMGWGMGGGWMNSWSSSLYGGCYAYSLLGGMYNGLLFAKATDAGTSISRRAITLDSDHLFPRAADNQQVQCKNEKGDTHSFSTSECLNAARQLAEKRLSTASSGSCKLTIHLGRLRETTFPRSPAALEKATRSMLKACAESKNAQGHPAASQGADEKQVAMLLSKA</sequence>
<comment type="caution">
    <text evidence="3">The sequence shown here is derived from an EMBL/GenBank/DDBJ whole genome shotgun (WGS) entry which is preliminary data.</text>
</comment>
<keyword evidence="4" id="KW-1185">Reference proteome</keyword>
<dbReference type="Proteomes" id="UP000037035">
    <property type="component" value="Unassembled WGS sequence"/>
</dbReference>
<dbReference type="AlphaFoldDB" id="A0A0L6V4J5"/>
<evidence type="ECO:0000313" key="3">
    <source>
        <dbReference type="EMBL" id="KNZ55664.1"/>
    </source>
</evidence>
<evidence type="ECO:0000256" key="1">
    <source>
        <dbReference type="SAM" id="MobiDB-lite"/>
    </source>
</evidence>
<dbReference type="VEuPathDB" id="FungiDB:VP01_261g6"/>
<gene>
    <name evidence="3" type="ORF">VP01_261g6</name>
</gene>
<feature type="signal peptide" evidence="2">
    <location>
        <begin position="1"/>
        <end position="20"/>
    </location>
</feature>
<reference evidence="3 4" key="1">
    <citation type="submission" date="2015-08" db="EMBL/GenBank/DDBJ databases">
        <title>Next Generation Sequencing and Analysis of the Genome of Puccinia sorghi L Schw, the Causal Agent of Maize Common Rust.</title>
        <authorList>
            <person name="Rochi L."/>
            <person name="Burguener G."/>
            <person name="Darino M."/>
            <person name="Turjanski A."/>
            <person name="Kreff E."/>
            <person name="Dieguez M.J."/>
            <person name="Sacco F."/>
        </authorList>
    </citation>
    <scope>NUCLEOTIDE SEQUENCE [LARGE SCALE GENOMIC DNA]</scope>
    <source>
        <strain evidence="3 4">RO10H11247</strain>
    </source>
</reference>
<dbReference type="OrthoDB" id="2505640at2759"/>
<name>A0A0L6V4J5_9BASI</name>
<feature type="chain" id="PRO_5005568197" evidence="2">
    <location>
        <begin position="21"/>
        <end position="214"/>
    </location>
</feature>
<keyword evidence="2" id="KW-0732">Signal</keyword>
<organism evidence="3 4">
    <name type="scientific">Puccinia sorghi</name>
    <dbReference type="NCBI Taxonomy" id="27349"/>
    <lineage>
        <taxon>Eukaryota</taxon>
        <taxon>Fungi</taxon>
        <taxon>Dikarya</taxon>
        <taxon>Basidiomycota</taxon>
        <taxon>Pucciniomycotina</taxon>
        <taxon>Pucciniomycetes</taxon>
        <taxon>Pucciniales</taxon>
        <taxon>Pucciniaceae</taxon>
        <taxon>Puccinia</taxon>
    </lineage>
</organism>
<proteinExistence type="predicted"/>
<feature type="region of interest" description="Disordered" evidence="1">
    <location>
        <begin position="189"/>
        <end position="214"/>
    </location>
</feature>
<dbReference type="EMBL" id="LAVV01007524">
    <property type="protein sequence ID" value="KNZ55664.1"/>
    <property type="molecule type" value="Genomic_DNA"/>
</dbReference>
<evidence type="ECO:0000313" key="4">
    <source>
        <dbReference type="Proteomes" id="UP000037035"/>
    </source>
</evidence>
<evidence type="ECO:0000256" key="2">
    <source>
        <dbReference type="SAM" id="SignalP"/>
    </source>
</evidence>
<protein>
    <submittedName>
        <fullName evidence="3">Uncharacterized protein</fullName>
    </submittedName>
</protein>
<accession>A0A0L6V4J5</accession>